<dbReference type="RefSeq" id="WP_120321875.1">
    <property type="nucleotide sequence ID" value="NZ_BONH01000006.1"/>
</dbReference>
<keyword evidence="2" id="KW-0812">Transmembrane</keyword>
<keyword evidence="3" id="KW-0732">Signal</keyword>
<feature type="compositionally biased region" description="Low complexity" evidence="1">
    <location>
        <begin position="29"/>
        <end position="45"/>
    </location>
</feature>
<name>A0A8J3NXW7_9ACTN</name>
<evidence type="ECO:0008006" key="6">
    <source>
        <dbReference type="Google" id="ProtNLM"/>
    </source>
</evidence>
<dbReference type="Proteomes" id="UP000659904">
    <property type="component" value="Unassembled WGS sequence"/>
</dbReference>
<evidence type="ECO:0000313" key="4">
    <source>
        <dbReference type="EMBL" id="GIF96732.1"/>
    </source>
</evidence>
<feature type="chain" id="PRO_5035197300" description="DUF916 domain-containing protein" evidence="3">
    <location>
        <begin position="26"/>
        <end position="353"/>
    </location>
</feature>
<reference evidence="4 5" key="1">
    <citation type="submission" date="2021-01" db="EMBL/GenBank/DDBJ databases">
        <title>Whole genome shotgun sequence of Catellatospora citrea NBRC 14495.</title>
        <authorList>
            <person name="Komaki H."/>
            <person name="Tamura T."/>
        </authorList>
    </citation>
    <scope>NUCLEOTIDE SEQUENCE [LARGE SCALE GENOMIC DNA]</scope>
    <source>
        <strain evidence="4 5">NBRC 14495</strain>
    </source>
</reference>
<keyword evidence="2" id="KW-0472">Membrane</keyword>
<gene>
    <name evidence="4" type="ORF">Cci01nite_18260</name>
</gene>
<proteinExistence type="predicted"/>
<comment type="caution">
    <text evidence="4">The sequence shown here is derived from an EMBL/GenBank/DDBJ whole genome shotgun (WGS) entry which is preliminary data.</text>
</comment>
<feature type="transmembrane region" description="Helical" evidence="2">
    <location>
        <begin position="303"/>
        <end position="331"/>
    </location>
</feature>
<feature type="region of interest" description="Disordered" evidence="1">
    <location>
        <begin position="29"/>
        <end position="61"/>
    </location>
</feature>
<protein>
    <recommendedName>
        <fullName evidence="6">DUF916 domain-containing protein</fullName>
    </recommendedName>
</protein>
<keyword evidence="5" id="KW-1185">Reference proteome</keyword>
<evidence type="ECO:0000256" key="2">
    <source>
        <dbReference type="SAM" id="Phobius"/>
    </source>
</evidence>
<keyword evidence="2" id="KW-1133">Transmembrane helix</keyword>
<dbReference type="EMBL" id="BONH01000006">
    <property type="protein sequence ID" value="GIF96732.1"/>
    <property type="molecule type" value="Genomic_DNA"/>
</dbReference>
<organism evidence="4 5">
    <name type="scientific">Catellatospora citrea</name>
    <dbReference type="NCBI Taxonomy" id="53366"/>
    <lineage>
        <taxon>Bacteria</taxon>
        <taxon>Bacillati</taxon>
        <taxon>Actinomycetota</taxon>
        <taxon>Actinomycetes</taxon>
        <taxon>Micromonosporales</taxon>
        <taxon>Micromonosporaceae</taxon>
        <taxon>Catellatospora</taxon>
    </lineage>
</organism>
<sequence length="353" mass="36662">MSRIVRLLAVALLAAPAALPAAASAAPPAAPRLAPAAPTQPANATFGIQPASPTGPDSRPQFQFGATKGAVVRDQVVVRNYGDKALTLQVYASDAFNTPEGGFDLLAAGRNPVDVGAWTKLDRTAVAVPARGQVVVPFTLTVPADVMPGDHIGGIVASMTTTQTDAQGNKVAVDQRVGARIYLRVPGLLRATLSVDALSADFAARGLTGGGTATVSYTVRNTGNVRIAARQQLALSAALWTDPTAPVLPELPELLPGASMELTYVADGVPPVGLLTAQLRLEPKAVGTDLNPTMISVSRRADFWALTWVTVTIAVGVLLVITGLVLLVLLLRRRRRRLAAATSTRGNRATVSV</sequence>
<dbReference type="AlphaFoldDB" id="A0A8J3NXW7"/>
<evidence type="ECO:0000256" key="1">
    <source>
        <dbReference type="SAM" id="MobiDB-lite"/>
    </source>
</evidence>
<accession>A0A8J3NXW7</accession>
<feature type="signal peptide" evidence="3">
    <location>
        <begin position="1"/>
        <end position="25"/>
    </location>
</feature>
<evidence type="ECO:0000256" key="3">
    <source>
        <dbReference type="SAM" id="SignalP"/>
    </source>
</evidence>
<evidence type="ECO:0000313" key="5">
    <source>
        <dbReference type="Proteomes" id="UP000659904"/>
    </source>
</evidence>